<name>A0ACB8BHM7_9AGAM</name>
<protein>
    <submittedName>
        <fullName evidence="1">Uncharacterized protein</fullName>
    </submittedName>
</protein>
<keyword evidence="2" id="KW-1185">Reference proteome</keyword>
<reference evidence="1" key="1">
    <citation type="journal article" date="2021" name="New Phytol.">
        <title>Evolutionary innovations through gain and loss of genes in the ectomycorrhizal Boletales.</title>
        <authorList>
            <person name="Wu G."/>
            <person name="Miyauchi S."/>
            <person name="Morin E."/>
            <person name="Kuo A."/>
            <person name="Drula E."/>
            <person name="Varga T."/>
            <person name="Kohler A."/>
            <person name="Feng B."/>
            <person name="Cao Y."/>
            <person name="Lipzen A."/>
            <person name="Daum C."/>
            <person name="Hundley H."/>
            <person name="Pangilinan J."/>
            <person name="Johnson J."/>
            <person name="Barry K."/>
            <person name="LaButti K."/>
            <person name="Ng V."/>
            <person name="Ahrendt S."/>
            <person name="Min B."/>
            <person name="Choi I.G."/>
            <person name="Park H."/>
            <person name="Plett J.M."/>
            <person name="Magnuson J."/>
            <person name="Spatafora J.W."/>
            <person name="Nagy L.G."/>
            <person name="Henrissat B."/>
            <person name="Grigoriev I.V."/>
            <person name="Yang Z.L."/>
            <person name="Xu J."/>
            <person name="Martin F.M."/>
        </authorList>
    </citation>
    <scope>NUCLEOTIDE SEQUENCE</scope>
    <source>
        <strain evidence="1">KUC20120723A-06</strain>
    </source>
</reference>
<dbReference type="Proteomes" id="UP000790709">
    <property type="component" value="Unassembled WGS sequence"/>
</dbReference>
<evidence type="ECO:0000313" key="1">
    <source>
        <dbReference type="EMBL" id="KAH7924721.1"/>
    </source>
</evidence>
<comment type="caution">
    <text evidence="1">The sequence shown here is derived from an EMBL/GenBank/DDBJ whole genome shotgun (WGS) entry which is preliminary data.</text>
</comment>
<sequence>MAANMSSKTASSTGHEFRLTDTEAYEPPLERFTPPREVVATPLAFRTPKVSKSSKRKSVSRAKHVTVKKELPNLDFSRAFTPPSPTEDPLLLSGRPSAKRKPLRSRTTPSFASSSPESVEAGDLHRSFASRLSGGNVYEFSTDESDMQLPVFDLPPVPSSDGWSESESDQDNFDQTGEYTGKFKMVSIPTKEDPPTSGTKDRMHSWGRPVSPFPYWRRLDNLLPEAVYEGEEMDGPLLSPIRSTVSSLQALSIATTTKPAVKVAAETLSVERAASPFVQTVPILRPPLDPPAPSLAHGHGFRHETALGDLSEVCSSNVDAADNEITPGGLAPPAAVDDDDEDEERVDRELSLEPNDMPEAALTPPMAGVSGLVVGPIEESDSSDEEEPLDSDVIKITSGDSRAAARAAAILRLHDYDCLLASSKRRRVVRNTLVASRKARRKTFGDEGIQKFSGSLASQRRATIHSDNMLVDDGCTAAFPALLLQVEDIIQDHSFVQQHTPKKSHPGLPTPLTASIPPTDAATGPRAEEWGRADWKRLDACFTEERLSMGAFLGLGDGALADVDDVLIENVVDRFVLMMGGEHVLRSLGSCWTRANLLTRVRTLQKKQWSGNPTFSTPTSSMRRLTPRLGSPPQKGTFCENSTCDNGLSEVSRIPRYHDLLQEAKDINPANDRQSAYGNVQSRMKGFFFSYLPILSRNVPRRAPLPAQPSRPPLPCPPPEIYQKSRMPIATPARPAPPRPIHPKELVQLHHASPLKKTLLPRVEEPCRLVQLKVTSTSPSSGAVQEPRPRRSSGGSVKDLVRCFEEMDDRGKRNEGNVCVDRRDTSKIRPTWRP</sequence>
<accession>A0ACB8BHM7</accession>
<gene>
    <name evidence="1" type="ORF">BV22DRAFT_1195737</name>
</gene>
<dbReference type="EMBL" id="MU266418">
    <property type="protein sequence ID" value="KAH7924721.1"/>
    <property type="molecule type" value="Genomic_DNA"/>
</dbReference>
<proteinExistence type="predicted"/>
<organism evidence="1 2">
    <name type="scientific">Leucogyrophana mollusca</name>
    <dbReference type="NCBI Taxonomy" id="85980"/>
    <lineage>
        <taxon>Eukaryota</taxon>
        <taxon>Fungi</taxon>
        <taxon>Dikarya</taxon>
        <taxon>Basidiomycota</taxon>
        <taxon>Agaricomycotina</taxon>
        <taxon>Agaricomycetes</taxon>
        <taxon>Agaricomycetidae</taxon>
        <taxon>Boletales</taxon>
        <taxon>Boletales incertae sedis</taxon>
        <taxon>Leucogyrophana</taxon>
    </lineage>
</organism>
<evidence type="ECO:0000313" key="2">
    <source>
        <dbReference type="Proteomes" id="UP000790709"/>
    </source>
</evidence>